<reference evidence="7 8" key="1">
    <citation type="submission" date="2011-05" db="EMBL/GenBank/DDBJ databases">
        <title>Complete sequence of Methanotorris igneus Kol 5.</title>
        <authorList>
            <consortium name="US DOE Joint Genome Institute"/>
            <person name="Lucas S."/>
            <person name="Han J."/>
            <person name="Lapidus A."/>
            <person name="Cheng J.-F."/>
            <person name="Goodwin L."/>
            <person name="Pitluck S."/>
            <person name="Peters L."/>
            <person name="Mikhailova N."/>
            <person name="Chertkov O."/>
            <person name="Han C."/>
            <person name="Tapia R."/>
            <person name="Land M."/>
            <person name="Hauser L."/>
            <person name="Kyrpides N."/>
            <person name="Ivanova N."/>
            <person name="Pagani I."/>
            <person name="Sieprawska-Lupa M."/>
            <person name="Whitman W."/>
            <person name="Woyke T."/>
        </authorList>
    </citation>
    <scope>NUCLEOTIDE SEQUENCE [LARGE SCALE GENOMIC DNA]</scope>
    <source>
        <strain evidence="8">DSM 5666 / JCM 11834 / Kol 5</strain>
    </source>
</reference>
<dbReference type="Proteomes" id="UP000009227">
    <property type="component" value="Chromosome"/>
</dbReference>
<keyword evidence="8" id="KW-1185">Reference proteome</keyword>
<evidence type="ECO:0000313" key="8">
    <source>
        <dbReference type="Proteomes" id="UP000009227"/>
    </source>
</evidence>
<comment type="catalytic activity">
    <reaction evidence="5">
        <text>Endonucleolytic cleavage of DNA to give specific double-stranded fragments with terminal 5'-phosphates.</text>
        <dbReference type="EC" id="3.1.21.4"/>
    </reaction>
</comment>
<dbReference type="KEGG" id="mig:Metig_1653"/>
<dbReference type="HOGENOM" id="CLU_756000_0_0_2"/>
<name>F6BBH8_METIK</name>
<dbReference type="Pfam" id="PF09520">
    <property type="entry name" value="RE_TdeIII"/>
    <property type="match status" value="1"/>
</dbReference>
<protein>
    <recommendedName>
        <fullName evidence="6">type II site-specific deoxyribonuclease</fullName>
        <ecNumber evidence="6">3.1.21.4</ecNumber>
    </recommendedName>
</protein>
<dbReference type="OrthoDB" id="64914at2157"/>
<evidence type="ECO:0000256" key="5">
    <source>
        <dbReference type="ARBA" id="ARBA00093760"/>
    </source>
</evidence>
<keyword evidence="2" id="KW-0680">Restriction system</keyword>
<dbReference type="GO" id="GO:0009307">
    <property type="term" value="P:DNA restriction-modification system"/>
    <property type="evidence" value="ECO:0007669"/>
    <property type="project" value="InterPro"/>
</dbReference>
<dbReference type="InterPro" id="IPR019045">
    <property type="entry name" value="Restrct_endonuc_II_HinfI"/>
</dbReference>
<keyword evidence="1" id="KW-0540">Nuclease</keyword>
<evidence type="ECO:0000256" key="2">
    <source>
        <dbReference type="ARBA" id="ARBA00022747"/>
    </source>
</evidence>
<evidence type="ECO:0000313" key="7">
    <source>
        <dbReference type="EMBL" id="AEF97185.1"/>
    </source>
</evidence>
<evidence type="ECO:0000256" key="6">
    <source>
        <dbReference type="ARBA" id="ARBA00093790"/>
    </source>
</evidence>
<dbReference type="GO" id="GO:0003677">
    <property type="term" value="F:DNA binding"/>
    <property type="evidence" value="ECO:0007669"/>
    <property type="project" value="InterPro"/>
</dbReference>
<proteinExistence type="predicted"/>
<keyword evidence="4 7" id="KW-0378">Hydrolase</keyword>
<dbReference type="REBASE" id="36262">
    <property type="entry name" value="Mig5ORF1652P"/>
</dbReference>
<accession>F6BBH8</accession>
<dbReference type="AlphaFoldDB" id="F6BBH8"/>
<dbReference type="EC" id="3.1.21.4" evidence="6"/>
<gene>
    <name evidence="7" type="ordered locus">Metig_1653</name>
</gene>
<organism evidence="8">
    <name type="scientific">Methanotorris igneus (strain DSM 5666 / JCM 11834 / Kol 5)</name>
    <dbReference type="NCBI Taxonomy" id="880724"/>
    <lineage>
        <taxon>Archaea</taxon>
        <taxon>Methanobacteriati</taxon>
        <taxon>Methanobacteriota</taxon>
        <taxon>Methanomada group</taxon>
        <taxon>Methanococci</taxon>
        <taxon>Methanococcales</taxon>
        <taxon>Methanocaldococcaceae</taxon>
        <taxon>Methanotorris</taxon>
    </lineage>
</organism>
<keyword evidence="3" id="KW-0255">Endonuclease</keyword>
<evidence type="ECO:0000256" key="1">
    <source>
        <dbReference type="ARBA" id="ARBA00022722"/>
    </source>
</evidence>
<dbReference type="GeneID" id="10644526"/>
<dbReference type="EMBL" id="CP002737">
    <property type="protein sequence ID" value="AEF97185.1"/>
    <property type="molecule type" value="Genomic_DNA"/>
</dbReference>
<dbReference type="GO" id="GO:0009036">
    <property type="term" value="F:type II site-specific deoxyribonuclease activity"/>
    <property type="evidence" value="ECO:0007669"/>
    <property type="project" value="UniProtKB-EC"/>
</dbReference>
<evidence type="ECO:0000256" key="3">
    <source>
        <dbReference type="ARBA" id="ARBA00022759"/>
    </source>
</evidence>
<dbReference type="RefSeq" id="WP_013799776.1">
    <property type="nucleotide sequence ID" value="NC_015562.1"/>
</dbReference>
<sequence length="371" mass="43812">MLPEDKIEEIAIETIRVLVNRFRSLPDENSELRNMPFHLAFLKAFYKKIDIKNEDEAIRFLTLSSWFHGLSTTLGQSYFENVAHILSDGEKRTFNNYSIPKSAKMIIEDIITDLKSGSRKPNMKEEEKMLRRALFEKGNTNELERGLNFTADVYIETKEEVIMIELKSVRPNAGEMRGEKQKILYGKAYLMYQFPKKKVRYYLGFPFDPTSNNDPCGYDKERFASYLIEFSKYFDKDEFLIAGELWDFLSGEKDTMCEILKIINDIATPKFEEEFKIVNRFCFINEDALYTENAIDVKKFEKYIEILNKWKLYSEIELAKIVSKIGIKEIPNPYRKQFEKLINLSMFDDTGRYNKKRKEKLMGLYDKLEIS</sequence>
<dbReference type="STRING" id="880724.Metig_1653"/>
<evidence type="ECO:0000256" key="4">
    <source>
        <dbReference type="ARBA" id="ARBA00022801"/>
    </source>
</evidence>